<dbReference type="EMBL" id="BSBI01000019">
    <property type="protein sequence ID" value="GLF99369.1"/>
    <property type="molecule type" value="Genomic_DNA"/>
</dbReference>
<evidence type="ECO:0000313" key="3">
    <source>
        <dbReference type="Proteomes" id="UP001291653"/>
    </source>
</evidence>
<gene>
    <name evidence="2" type="ORF">SYYSPA8_33750</name>
</gene>
<name>A0ABQ5P9W0_9ACTN</name>
<accession>A0ABQ5P9W0</accession>
<keyword evidence="3" id="KW-1185">Reference proteome</keyword>
<organism evidence="2 3">
    <name type="scientific">Streptomyces yaizuensis</name>
    <dbReference type="NCBI Taxonomy" id="2989713"/>
    <lineage>
        <taxon>Bacteria</taxon>
        <taxon>Bacillati</taxon>
        <taxon>Actinomycetota</taxon>
        <taxon>Actinomycetes</taxon>
        <taxon>Kitasatosporales</taxon>
        <taxon>Streptomycetaceae</taxon>
        <taxon>Streptomyces</taxon>
    </lineage>
</organism>
<reference evidence="2 3" key="1">
    <citation type="submission" date="2022-10" db="EMBL/GenBank/DDBJ databases">
        <title>Draft genome sequence of Streptomyces sp. YSPA8.</title>
        <authorList>
            <person name="Moriuchi R."/>
            <person name="Dohra H."/>
            <person name="Yamamura H."/>
            <person name="Kodani S."/>
        </authorList>
    </citation>
    <scope>NUCLEOTIDE SEQUENCE [LARGE SCALE GENOMIC DNA]</scope>
    <source>
        <strain evidence="2 3">YSPA8</strain>
    </source>
</reference>
<comment type="caution">
    <text evidence="2">The sequence shown here is derived from an EMBL/GenBank/DDBJ whole genome shotgun (WGS) entry which is preliminary data.</text>
</comment>
<proteinExistence type="predicted"/>
<evidence type="ECO:0000256" key="1">
    <source>
        <dbReference type="SAM" id="MobiDB-lite"/>
    </source>
</evidence>
<sequence>MSKTSPVRAMWSTPGLSGAHPCGGVSHLYG</sequence>
<dbReference type="Proteomes" id="UP001291653">
    <property type="component" value="Unassembled WGS sequence"/>
</dbReference>
<feature type="region of interest" description="Disordered" evidence="1">
    <location>
        <begin position="1"/>
        <end position="30"/>
    </location>
</feature>
<protein>
    <submittedName>
        <fullName evidence="2">Uncharacterized protein</fullName>
    </submittedName>
</protein>
<evidence type="ECO:0000313" key="2">
    <source>
        <dbReference type="EMBL" id="GLF99369.1"/>
    </source>
</evidence>